<feature type="coiled-coil region" evidence="3">
    <location>
        <begin position="555"/>
        <end position="582"/>
    </location>
</feature>
<feature type="compositionally biased region" description="Basic and acidic residues" evidence="4">
    <location>
        <begin position="91"/>
        <end position="103"/>
    </location>
</feature>
<evidence type="ECO:0000256" key="2">
    <source>
        <dbReference type="ARBA" id="ARBA00012588"/>
    </source>
</evidence>
<evidence type="ECO:0000256" key="3">
    <source>
        <dbReference type="SAM" id="Coils"/>
    </source>
</evidence>
<gene>
    <name evidence="6" type="ORF">OIU77_022047</name>
</gene>
<evidence type="ECO:0000313" key="7">
    <source>
        <dbReference type="Proteomes" id="UP001141253"/>
    </source>
</evidence>
<feature type="region of interest" description="Disordered" evidence="4">
    <location>
        <begin position="385"/>
        <end position="406"/>
    </location>
</feature>
<dbReference type="InterPro" id="IPR013783">
    <property type="entry name" value="Ig-like_fold"/>
</dbReference>
<feature type="domain" description="Carbohydrate binding module family 25" evidence="5">
    <location>
        <begin position="269"/>
        <end position="354"/>
    </location>
</feature>
<comment type="caution">
    <text evidence="6">The sequence shown here is derived from an EMBL/GenBank/DDBJ whole genome shotgun (WGS) entry which is preliminary data.</text>
</comment>
<evidence type="ECO:0000313" key="6">
    <source>
        <dbReference type="EMBL" id="KAJ6397125.1"/>
    </source>
</evidence>
<accession>A0ABQ9CEX3</accession>
<reference evidence="6" key="2">
    <citation type="journal article" date="2023" name="Int. J. Mol. Sci.">
        <title>De Novo Assembly and Annotation of 11 Diverse Shrub Willow (Salix) Genomes Reveals Novel Gene Organization in Sex-Linked Regions.</title>
        <authorList>
            <person name="Hyden B."/>
            <person name="Feng K."/>
            <person name="Yates T.B."/>
            <person name="Jawdy S."/>
            <person name="Cereghino C."/>
            <person name="Smart L.B."/>
            <person name="Muchero W."/>
        </authorList>
    </citation>
    <scope>NUCLEOTIDE SEQUENCE</scope>
    <source>
        <tissue evidence="6">Shoot tip</tissue>
    </source>
</reference>
<protein>
    <recommendedName>
        <fullName evidence="2">starch synthase</fullName>
        <ecNumber evidence="2">2.4.1.21</ecNumber>
    </recommendedName>
</protein>
<evidence type="ECO:0000256" key="1">
    <source>
        <dbReference type="ARBA" id="ARBA00001478"/>
    </source>
</evidence>
<dbReference type="Pfam" id="PF16760">
    <property type="entry name" value="CBM53"/>
    <property type="match status" value="3"/>
</dbReference>
<feature type="domain" description="Carbohydrate binding module family 25" evidence="5">
    <location>
        <begin position="606"/>
        <end position="682"/>
    </location>
</feature>
<dbReference type="EMBL" id="JAPFFI010000004">
    <property type="protein sequence ID" value="KAJ6397125.1"/>
    <property type="molecule type" value="Genomic_DNA"/>
</dbReference>
<keyword evidence="7" id="KW-1185">Reference proteome</keyword>
<feature type="compositionally biased region" description="Basic and acidic residues" evidence="4">
    <location>
        <begin position="129"/>
        <end position="139"/>
    </location>
</feature>
<comment type="catalytic activity">
    <reaction evidence="1">
        <text>[(1-&gt;4)-alpha-D-glucosyl](n) + ADP-alpha-D-glucose = [(1-&gt;4)-alpha-D-glucosyl](n+1) + ADP + H(+)</text>
        <dbReference type="Rhea" id="RHEA:18189"/>
        <dbReference type="Rhea" id="RHEA-COMP:9584"/>
        <dbReference type="Rhea" id="RHEA-COMP:9587"/>
        <dbReference type="ChEBI" id="CHEBI:15378"/>
        <dbReference type="ChEBI" id="CHEBI:15444"/>
        <dbReference type="ChEBI" id="CHEBI:57498"/>
        <dbReference type="ChEBI" id="CHEBI:456216"/>
        <dbReference type="EC" id="2.4.1.21"/>
    </reaction>
</comment>
<dbReference type="PANTHER" id="PTHR46083">
    <property type="match status" value="1"/>
</dbReference>
<dbReference type="PANTHER" id="PTHR46083:SF5">
    <property type="entry name" value="STARCH SYNTHASE 3, CHLOROPLASTIC_AMYLOPLASTIC"/>
    <property type="match status" value="1"/>
</dbReference>
<name>A0ABQ9CEX3_9ROSI</name>
<evidence type="ECO:0000259" key="5">
    <source>
        <dbReference type="SMART" id="SM01066"/>
    </source>
</evidence>
<reference evidence="6" key="1">
    <citation type="submission" date="2022-10" db="EMBL/GenBank/DDBJ databases">
        <authorList>
            <person name="Hyden B.L."/>
            <person name="Feng K."/>
            <person name="Yates T."/>
            <person name="Jawdy S."/>
            <person name="Smart L.B."/>
            <person name="Muchero W."/>
        </authorList>
    </citation>
    <scope>NUCLEOTIDE SEQUENCE</scope>
    <source>
        <tissue evidence="6">Shoot tip</tissue>
    </source>
</reference>
<dbReference type="Proteomes" id="UP001141253">
    <property type="component" value="Chromosome 4"/>
</dbReference>
<proteinExistence type="predicted"/>
<feature type="domain" description="Carbohydrate binding module family 25" evidence="5">
    <location>
        <begin position="444"/>
        <end position="535"/>
    </location>
</feature>
<feature type="region of interest" description="Disordered" evidence="4">
    <location>
        <begin position="55"/>
        <end position="139"/>
    </location>
</feature>
<evidence type="ECO:0000256" key="4">
    <source>
        <dbReference type="SAM" id="MobiDB-lite"/>
    </source>
</evidence>
<dbReference type="InterPro" id="IPR005085">
    <property type="entry name" value="CBM25"/>
</dbReference>
<dbReference type="Gene3D" id="2.60.40.10">
    <property type="entry name" value="Immunoglobulins"/>
    <property type="match status" value="1"/>
</dbReference>
<keyword evidence="3" id="KW-0175">Coiled coil</keyword>
<organism evidence="6 7">
    <name type="scientific">Salix suchowensis</name>
    <dbReference type="NCBI Taxonomy" id="1278906"/>
    <lineage>
        <taxon>Eukaryota</taxon>
        <taxon>Viridiplantae</taxon>
        <taxon>Streptophyta</taxon>
        <taxon>Embryophyta</taxon>
        <taxon>Tracheophyta</taxon>
        <taxon>Spermatophyta</taxon>
        <taxon>Magnoliopsida</taxon>
        <taxon>eudicotyledons</taxon>
        <taxon>Gunneridae</taxon>
        <taxon>Pentapetalae</taxon>
        <taxon>rosids</taxon>
        <taxon>fabids</taxon>
        <taxon>Malpighiales</taxon>
        <taxon>Salicaceae</taxon>
        <taxon>Saliceae</taxon>
        <taxon>Salix</taxon>
    </lineage>
</organism>
<feature type="compositionally biased region" description="Polar residues" evidence="4">
    <location>
        <begin position="106"/>
        <end position="121"/>
    </location>
</feature>
<dbReference type="EC" id="2.4.1.21" evidence="2"/>
<sequence length="682" mass="78329">MEVALQAQSPLSCSRREIKPLLVGVFPLVRSGQLSTLNSLRKEFPSSGVSFRITATADFSKRRQRKMSNARPRGSSPKGFTPKAPVGTSTQKRDLENNGEKEGSVTPKSSESTEANKQTLEIQGDEEQAIDHSEEKKVDEEKIVEEVSLMSKMVAVSKSNQVVENGSISRVGKDATLPEDKIALEGSQNDGLENDGIVKEKSISIDERKTEDDSLQIKLKLEMNEKLRKQEIDRLAEEKMRKQEIEILAEENFSKGNKLFVYPQMVKADEDIEVFLNRSLSTLSDEPDILIMGAFNDWSWKSFTFRLSKTHLEGDWWSCQVHVPKEAYKMDFVFFNGQDVYDNNDTKDFYILVEGGMDASAFYDFLLEEKHRELEKLAKEQAEKERLAEEQRRREAEKAASEADRAQARAEIEKRRGTLQELMKKAASSFNNVWHVEPSEFKGEDLIKLYYNKSSGPLAQANDLWIHGGHNNWKDGLSIVERLVSSDRKDGDWWYANVVVPDRAFILDWVFANGPPQSATVYDNNHRQDFHSIVPNGIPEELYWVEEEHQIYRKLQEERRLREEAIRAKAEKTARIKAETKERTLKRFLLSQKHIVYTEPLDVQAGSTVTVFYNPTNTTLNGKPEVWFRGSFNRWTHRKGPLPPQKMLPANNGPHVKATVKVPLDAYMMDFCILREGRWWNF</sequence>
<dbReference type="SMART" id="SM01066">
    <property type="entry name" value="CBM_25"/>
    <property type="match status" value="3"/>
</dbReference>